<dbReference type="Proteomes" id="UP001141552">
    <property type="component" value="Unassembled WGS sequence"/>
</dbReference>
<organism evidence="1 2">
    <name type="scientific">Turnera subulata</name>
    <dbReference type="NCBI Taxonomy" id="218843"/>
    <lineage>
        <taxon>Eukaryota</taxon>
        <taxon>Viridiplantae</taxon>
        <taxon>Streptophyta</taxon>
        <taxon>Embryophyta</taxon>
        <taxon>Tracheophyta</taxon>
        <taxon>Spermatophyta</taxon>
        <taxon>Magnoliopsida</taxon>
        <taxon>eudicotyledons</taxon>
        <taxon>Gunneridae</taxon>
        <taxon>Pentapetalae</taxon>
        <taxon>rosids</taxon>
        <taxon>fabids</taxon>
        <taxon>Malpighiales</taxon>
        <taxon>Passifloraceae</taxon>
        <taxon>Turnera</taxon>
    </lineage>
</organism>
<dbReference type="PROSITE" id="PS51386">
    <property type="entry name" value="RINT1_TIP20"/>
    <property type="match status" value="1"/>
</dbReference>
<dbReference type="GO" id="GO:0060628">
    <property type="term" value="P:regulation of ER to Golgi vesicle-mediated transport"/>
    <property type="evidence" value="ECO:0007669"/>
    <property type="project" value="TreeGrafter"/>
</dbReference>
<evidence type="ECO:0000313" key="2">
    <source>
        <dbReference type="Proteomes" id="UP001141552"/>
    </source>
</evidence>
<accession>A0A9Q0F3A1</accession>
<keyword evidence="2" id="KW-1185">Reference proteome</keyword>
<dbReference type="PANTHER" id="PTHR13520:SF1">
    <property type="entry name" value="RINT1-LIKE PROTEIN MAG2"/>
    <property type="match status" value="1"/>
</dbReference>
<reference evidence="1" key="1">
    <citation type="submission" date="2022-02" db="EMBL/GenBank/DDBJ databases">
        <authorList>
            <person name="Henning P.M."/>
            <person name="McCubbin A.G."/>
            <person name="Shore J.S."/>
        </authorList>
    </citation>
    <scope>NUCLEOTIDE SEQUENCE</scope>
    <source>
        <strain evidence="1">F60SS</strain>
        <tissue evidence="1">Leaves</tissue>
    </source>
</reference>
<dbReference type="GO" id="GO:0070939">
    <property type="term" value="C:Dsl1/NZR complex"/>
    <property type="evidence" value="ECO:0007669"/>
    <property type="project" value="InterPro"/>
</dbReference>
<name>A0A9Q0F3A1_9ROSI</name>
<dbReference type="Pfam" id="PF04437">
    <property type="entry name" value="RINT1_TIP1"/>
    <property type="match status" value="1"/>
</dbReference>
<dbReference type="OrthoDB" id="2189254at2759"/>
<dbReference type="AlphaFoldDB" id="A0A9Q0F3A1"/>
<proteinExistence type="predicted"/>
<protein>
    <submittedName>
        <fullName evidence="1">RING-finger protein mag2</fullName>
    </submittedName>
</protein>
<dbReference type="EMBL" id="JAKUCV010007250">
    <property type="protein sequence ID" value="KAJ4824178.1"/>
    <property type="molecule type" value="Genomic_DNA"/>
</dbReference>
<reference evidence="1" key="2">
    <citation type="journal article" date="2023" name="Plants (Basel)">
        <title>Annotation of the Turnera subulata (Passifloraceae) Draft Genome Reveals the S-Locus Evolved after the Divergence of Turneroideae from Passifloroideae in a Stepwise Manner.</title>
        <authorList>
            <person name="Henning P.M."/>
            <person name="Roalson E.H."/>
            <person name="Mir W."/>
            <person name="McCubbin A.G."/>
            <person name="Shore J.S."/>
        </authorList>
    </citation>
    <scope>NUCLEOTIDE SEQUENCE</scope>
    <source>
        <strain evidence="1">F60SS</strain>
    </source>
</reference>
<comment type="caution">
    <text evidence="1">The sequence shown here is derived from an EMBL/GenBank/DDBJ whole genome shotgun (WGS) entry which is preliminary data.</text>
</comment>
<dbReference type="InterPro" id="IPR007528">
    <property type="entry name" value="RINT1_Tip20"/>
</dbReference>
<sequence length="800" mass="89831">MRTSLPIQSLPLHSSLSSSVLSFLDDKFHTQSDLARAPELATELQSKCLGLDKTLADLNSRLASSLLAHASFSDRIHGLLKDASSQLTDLGSLTVSRSDGGGGREKEEEEEMLRGELPALAKEVARVETVRAYAETALKLDTLVGDIEDAVSSAMSKNLRRNSSQNSEETRFHAIEALGRTEDVLTSVTKLHPQWKHLVSAADHRVDRALAMLRPQAVADHRALLASLKWPPPLSTLTSSNIDSMKQTEVSNPLFTMPGNLKTQYCENFLALCHLQELQRRRKSRQLEGHYKEAALHQPLWVIEELVNPITIACQKHFSKWTDKPAFIFALVYKITRDYVDSMDELLQPLVDQARLVGYSCREEWISAMATSLSTYLAREIFPIYVGQLDDESVTVQSQARISWLHLVDLMISFDKRIHTLLTNSGISLPLEEGGNLEKISSLSLFCDQPDWLDLWAEIELHDAHEKLKPELDNTRNWALKIQGAALLSGPENYKSPAISGVFLQHLSLMVDRCRSLPNTSLRYGFLRSAVAPIIQKFVDSVVLRCQEAEGLTALTDDDALVKVANSINASHYFESVLKEWCEDIFFLELGLDHSDNLGIASGEAEIDGSTGIFYEEVRKLEDFRKEWVEKLSLVVLRGFDALCRDYIKNRKQWQDKSEEGWVVSKNLVAALDFLQGKMGVIEENLNMVDFVGVWRSLAAGVDRLFFNGILLGNVKFHNVGVERLHGDMEVLFGVFRAWCLRPEGFFPKVSDGLKLLKIGEQQWTRDDFAGLGKWMKQNGIGHLSVAEAEKVLKSRVFPS</sequence>
<dbReference type="GO" id="GO:0006890">
    <property type="term" value="P:retrograde vesicle-mediated transport, Golgi to endoplasmic reticulum"/>
    <property type="evidence" value="ECO:0007669"/>
    <property type="project" value="InterPro"/>
</dbReference>
<dbReference type="PANTHER" id="PTHR13520">
    <property type="entry name" value="RAD50-INTERACTING PROTEIN 1 RINT-1"/>
    <property type="match status" value="1"/>
</dbReference>
<gene>
    <name evidence="1" type="primary">MAG2</name>
    <name evidence="1" type="ORF">Tsubulata_011914</name>
</gene>
<evidence type="ECO:0000313" key="1">
    <source>
        <dbReference type="EMBL" id="KAJ4824178.1"/>
    </source>
</evidence>
<dbReference type="GO" id="GO:0006888">
    <property type="term" value="P:endoplasmic reticulum to Golgi vesicle-mediated transport"/>
    <property type="evidence" value="ECO:0007669"/>
    <property type="project" value="InterPro"/>
</dbReference>